<feature type="domain" description="SnoaL-like" evidence="1">
    <location>
        <begin position="30"/>
        <end position="141"/>
    </location>
</feature>
<organism evidence="2 3">
    <name type="scientific">Pelagerythrobacter aerophilus</name>
    <dbReference type="NCBI Taxonomy" id="2306995"/>
    <lineage>
        <taxon>Bacteria</taxon>
        <taxon>Pseudomonadati</taxon>
        <taxon>Pseudomonadota</taxon>
        <taxon>Alphaproteobacteria</taxon>
        <taxon>Sphingomonadales</taxon>
        <taxon>Erythrobacteraceae</taxon>
        <taxon>Pelagerythrobacter</taxon>
    </lineage>
</organism>
<evidence type="ECO:0000259" key="1">
    <source>
        <dbReference type="Pfam" id="PF13474"/>
    </source>
</evidence>
<dbReference type="InterPro" id="IPR037401">
    <property type="entry name" value="SnoaL-like"/>
</dbReference>
<dbReference type="OrthoDB" id="129755at2"/>
<dbReference type="Proteomes" id="UP000285092">
    <property type="component" value="Unassembled WGS sequence"/>
</dbReference>
<evidence type="ECO:0000313" key="2">
    <source>
        <dbReference type="EMBL" id="RIV75588.1"/>
    </source>
</evidence>
<dbReference type="AlphaFoldDB" id="A0A418NCX9"/>
<dbReference type="PROSITE" id="PS51257">
    <property type="entry name" value="PROKAR_LIPOPROTEIN"/>
    <property type="match status" value="1"/>
</dbReference>
<dbReference type="EMBL" id="QXFK01000019">
    <property type="protein sequence ID" value="RIV75588.1"/>
    <property type="molecule type" value="Genomic_DNA"/>
</dbReference>
<dbReference type="Pfam" id="PF13474">
    <property type="entry name" value="SnoaL_3"/>
    <property type="match status" value="1"/>
</dbReference>
<sequence>MKYALPLCLAPLALGACQSVPYPSSASFRETLDRHVAAIQSRDYQGIVDTITTGDTLTLIFPNGERYDTREQFLAFHREWFADPAWVMVLEPVRVWEGRDYGYALYRTSYDPDGAGPTPGRPAYLSLGFQLEDGQWRLVHDQNTRIETATD</sequence>
<gene>
    <name evidence="2" type="ORF">D2V04_14935</name>
</gene>
<dbReference type="Gene3D" id="3.10.450.50">
    <property type="match status" value="1"/>
</dbReference>
<evidence type="ECO:0000313" key="3">
    <source>
        <dbReference type="Proteomes" id="UP000285092"/>
    </source>
</evidence>
<keyword evidence="3" id="KW-1185">Reference proteome</keyword>
<protein>
    <submittedName>
        <fullName evidence="2">DUF4440 domain-containing protein</fullName>
    </submittedName>
</protein>
<comment type="caution">
    <text evidence="2">The sequence shown here is derived from an EMBL/GenBank/DDBJ whole genome shotgun (WGS) entry which is preliminary data.</text>
</comment>
<name>A0A418NCX9_9SPHN</name>
<proteinExistence type="predicted"/>
<dbReference type="SUPFAM" id="SSF54427">
    <property type="entry name" value="NTF2-like"/>
    <property type="match status" value="1"/>
</dbReference>
<dbReference type="InterPro" id="IPR032710">
    <property type="entry name" value="NTF2-like_dom_sf"/>
</dbReference>
<reference evidence="2 3" key="1">
    <citation type="submission" date="2018-08" db="EMBL/GenBank/DDBJ databases">
        <title>Altererythrobacter sp.Ery1 and Ery12, the genome sequencing of novel strains in genus Alterythrobacter.</title>
        <authorList>
            <person name="Cheng H."/>
            <person name="Wu Y.-H."/>
            <person name="Fang C."/>
            <person name="Xu X.-W."/>
        </authorList>
    </citation>
    <scope>NUCLEOTIDE SEQUENCE [LARGE SCALE GENOMIC DNA]</scope>
    <source>
        <strain evidence="2 3">Ery1</strain>
    </source>
</reference>
<accession>A0A418NCX9</accession>